<dbReference type="PANTHER" id="PTHR20932:SF8">
    <property type="entry name" value="LD22649P"/>
    <property type="match status" value="1"/>
</dbReference>
<dbReference type="PROSITE" id="PS51782">
    <property type="entry name" value="LYSM"/>
    <property type="match status" value="1"/>
</dbReference>
<proteinExistence type="predicted"/>
<feature type="compositionally biased region" description="Low complexity" evidence="1">
    <location>
        <begin position="182"/>
        <end position="200"/>
    </location>
</feature>
<dbReference type="PANTHER" id="PTHR20932">
    <property type="entry name" value="LYSM AND PUTATIVE PEPTIDOGLYCAN-BINDING DOMAIN-CONTAINING PROTEIN"/>
    <property type="match status" value="1"/>
</dbReference>
<dbReference type="Proteomes" id="UP000786811">
    <property type="component" value="Unassembled WGS sequence"/>
</dbReference>
<dbReference type="InterPro" id="IPR045030">
    <property type="entry name" value="LYSM1-4"/>
</dbReference>
<sequence>MDQSMYREMEERRSIRDNSRNLKKYGSTSKHVVRNDNLVKHIICKTDTLPGIALKYGTTTEQIRRINRLWASDSLFLREYLLVPVPVQKNSASTSSSYINNDGIAESNESDNCQDPSANTLSSDEDSSINNFLARMDSSIANVKKDIQKTQGNSAFSPEEELLFVQRRTGSRLRHSHPQPSPLHSSFSTASSSSSHLSSAAGPVRSSSEDNVHDLPSAVVMTQGKKLKSSLQKLQQQQDEIFQL</sequence>
<evidence type="ECO:0000256" key="1">
    <source>
        <dbReference type="SAM" id="MobiDB-lite"/>
    </source>
</evidence>
<evidence type="ECO:0000313" key="4">
    <source>
        <dbReference type="Proteomes" id="UP000786811"/>
    </source>
</evidence>
<dbReference type="EMBL" id="CAJNRD030001122">
    <property type="protein sequence ID" value="CAG5099833.1"/>
    <property type="molecule type" value="Genomic_DNA"/>
</dbReference>
<dbReference type="SMART" id="SM00257">
    <property type="entry name" value="LysM"/>
    <property type="match status" value="1"/>
</dbReference>
<name>A0A8J2MNZ6_COTCN</name>
<dbReference type="Pfam" id="PF01476">
    <property type="entry name" value="LysM"/>
    <property type="match status" value="1"/>
</dbReference>
<gene>
    <name evidence="3" type="ORF">HICCMSTLAB_LOCUS9257</name>
</gene>
<accession>A0A8J2MNZ6</accession>
<reference evidence="3" key="1">
    <citation type="submission" date="2021-04" db="EMBL/GenBank/DDBJ databases">
        <authorList>
            <person name="Chebbi M.A.C M."/>
        </authorList>
    </citation>
    <scope>NUCLEOTIDE SEQUENCE</scope>
</reference>
<feature type="region of interest" description="Disordered" evidence="1">
    <location>
        <begin position="91"/>
        <end position="126"/>
    </location>
</feature>
<dbReference type="InterPro" id="IPR036779">
    <property type="entry name" value="LysM_dom_sf"/>
</dbReference>
<feature type="domain" description="LysM" evidence="2">
    <location>
        <begin position="39"/>
        <end position="83"/>
    </location>
</feature>
<dbReference type="OrthoDB" id="2107166at2759"/>
<keyword evidence="4" id="KW-1185">Reference proteome</keyword>
<dbReference type="CDD" id="cd00118">
    <property type="entry name" value="LysM"/>
    <property type="match status" value="1"/>
</dbReference>
<dbReference type="SUPFAM" id="SSF54106">
    <property type="entry name" value="LysM domain"/>
    <property type="match status" value="1"/>
</dbReference>
<dbReference type="InterPro" id="IPR018392">
    <property type="entry name" value="LysM"/>
</dbReference>
<feature type="compositionally biased region" description="Polar residues" evidence="1">
    <location>
        <begin position="110"/>
        <end position="122"/>
    </location>
</feature>
<dbReference type="Gene3D" id="3.10.350.10">
    <property type="entry name" value="LysM domain"/>
    <property type="match status" value="1"/>
</dbReference>
<evidence type="ECO:0000313" key="3">
    <source>
        <dbReference type="EMBL" id="CAG5099833.1"/>
    </source>
</evidence>
<comment type="caution">
    <text evidence="3">The sequence shown here is derived from an EMBL/GenBank/DDBJ whole genome shotgun (WGS) entry which is preliminary data.</text>
</comment>
<feature type="compositionally biased region" description="Polar residues" evidence="1">
    <location>
        <begin position="91"/>
        <end position="100"/>
    </location>
</feature>
<organism evidence="3 4">
    <name type="scientific">Cotesia congregata</name>
    <name type="common">Parasitoid wasp</name>
    <name type="synonym">Apanteles congregatus</name>
    <dbReference type="NCBI Taxonomy" id="51543"/>
    <lineage>
        <taxon>Eukaryota</taxon>
        <taxon>Metazoa</taxon>
        <taxon>Ecdysozoa</taxon>
        <taxon>Arthropoda</taxon>
        <taxon>Hexapoda</taxon>
        <taxon>Insecta</taxon>
        <taxon>Pterygota</taxon>
        <taxon>Neoptera</taxon>
        <taxon>Endopterygota</taxon>
        <taxon>Hymenoptera</taxon>
        <taxon>Apocrita</taxon>
        <taxon>Ichneumonoidea</taxon>
        <taxon>Braconidae</taxon>
        <taxon>Microgastrinae</taxon>
        <taxon>Cotesia</taxon>
    </lineage>
</organism>
<protein>
    <submittedName>
        <fullName evidence="3">Similar to lysmd2: LysM and putative peptidoglycan-binding domain-containing protein 2 (Xenopus tropicalis)</fullName>
    </submittedName>
</protein>
<feature type="region of interest" description="Disordered" evidence="1">
    <location>
        <begin position="168"/>
        <end position="213"/>
    </location>
</feature>
<evidence type="ECO:0000259" key="2">
    <source>
        <dbReference type="PROSITE" id="PS51782"/>
    </source>
</evidence>
<dbReference type="AlphaFoldDB" id="A0A8J2MNZ6"/>